<dbReference type="VEuPathDB" id="FungiDB:A9K55_008048"/>
<reference evidence="2 3" key="1">
    <citation type="journal article" date="2017" name="BMC Genomics">
        <title>Chromosome level assembly and secondary metabolite potential of the parasitic fungus Cordyceps militaris.</title>
        <authorList>
            <person name="Kramer G.J."/>
            <person name="Nodwell J.R."/>
        </authorList>
    </citation>
    <scope>NUCLEOTIDE SEQUENCE [LARGE SCALE GENOMIC DNA]</scope>
    <source>
        <strain evidence="2 3">ATCC 34164</strain>
    </source>
</reference>
<dbReference type="OrthoDB" id="3641074at2759"/>
<evidence type="ECO:0000313" key="2">
    <source>
        <dbReference type="EMBL" id="ATY63712.1"/>
    </source>
</evidence>
<feature type="chain" id="PRO_5014162044" evidence="1">
    <location>
        <begin position="18"/>
        <end position="182"/>
    </location>
</feature>
<gene>
    <name evidence="2" type="ORF">A9K55_008048</name>
</gene>
<proteinExistence type="predicted"/>
<evidence type="ECO:0000256" key="1">
    <source>
        <dbReference type="SAM" id="SignalP"/>
    </source>
</evidence>
<feature type="signal peptide" evidence="1">
    <location>
        <begin position="1"/>
        <end position="17"/>
    </location>
</feature>
<dbReference type="AlphaFoldDB" id="A0A2H4SKT2"/>
<dbReference type="EMBL" id="CP023324">
    <property type="protein sequence ID" value="ATY63712.1"/>
    <property type="molecule type" value="Genomic_DNA"/>
</dbReference>
<dbReference type="Proteomes" id="UP000323067">
    <property type="component" value="Chromosome vii"/>
</dbReference>
<accession>A0A2H4SKT2</accession>
<protein>
    <submittedName>
        <fullName evidence="2">Clock-controlled pheromone ccg-4</fullName>
    </submittedName>
</protein>
<sequence length="182" mass="19952">MKFEFAALLALAATGLAAPSPWCTRPGQPCWKLKRAVEAVDAHADAEAAADGMGLIASVAYDRLVELAAQGSPDPAAFYEQHRLQKSKRDVEAAAAIEKRWCTRPGEPCWKRAVEEQDELSKRWCLRPGQPCWKAKRAAESVLEAGQEDSTEECGEGDEQCSNAKRSLENLHQVARAIVEAF</sequence>
<organism evidence="2 3">
    <name type="scientific">Cordyceps militaris</name>
    <name type="common">Caterpillar fungus</name>
    <name type="synonym">Clavaria militaris</name>
    <dbReference type="NCBI Taxonomy" id="73501"/>
    <lineage>
        <taxon>Eukaryota</taxon>
        <taxon>Fungi</taxon>
        <taxon>Dikarya</taxon>
        <taxon>Ascomycota</taxon>
        <taxon>Pezizomycotina</taxon>
        <taxon>Sordariomycetes</taxon>
        <taxon>Hypocreomycetidae</taxon>
        <taxon>Hypocreales</taxon>
        <taxon>Cordycipitaceae</taxon>
        <taxon>Cordyceps</taxon>
    </lineage>
</organism>
<name>A0A2H4SKT2_CORMI</name>
<keyword evidence="1" id="KW-0732">Signal</keyword>
<evidence type="ECO:0000313" key="3">
    <source>
        <dbReference type="Proteomes" id="UP000323067"/>
    </source>
</evidence>